<evidence type="ECO:0000256" key="3">
    <source>
        <dbReference type="ARBA" id="ARBA00022679"/>
    </source>
</evidence>
<reference evidence="9 10" key="2">
    <citation type="journal article" date="2012" name="Eukaryot. Cell">
        <title>Genome update of Botrytis cinerea strains B05.10 and T4.</title>
        <authorList>
            <person name="Staats M."/>
            <person name="van Kan J.A."/>
        </authorList>
    </citation>
    <scope>NUCLEOTIDE SEQUENCE [LARGE SCALE GENOMIC DNA]</scope>
    <source>
        <strain evidence="9 10">B05.10</strain>
    </source>
</reference>
<keyword evidence="6" id="KW-0067">ATP-binding</keyword>
<comment type="similarity">
    <text evidence="1">Belongs to the protein kinase superfamily. CAMK Ser/Thr protein kinase family. NIM1 subfamily.</text>
</comment>
<feature type="compositionally biased region" description="Polar residues" evidence="7">
    <location>
        <begin position="298"/>
        <end position="308"/>
    </location>
</feature>
<dbReference type="InterPro" id="IPR008271">
    <property type="entry name" value="Ser/Thr_kinase_AS"/>
</dbReference>
<dbReference type="GO" id="GO:0005737">
    <property type="term" value="C:cytoplasm"/>
    <property type="evidence" value="ECO:0007669"/>
    <property type="project" value="TreeGrafter"/>
</dbReference>
<dbReference type="Proteomes" id="UP000001798">
    <property type="component" value="Chromosome 7"/>
</dbReference>
<dbReference type="GO" id="GO:0035556">
    <property type="term" value="P:intracellular signal transduction"/>
    <property type="evidence" value="ECO:0007669"/>
    <property type="project" value="TreeGrafter"/>
</dbReference>
<dbReference type="PANTHER" id="PTHR24346">
    <property type="entry name" value="MAP/MICROTUBULE AFFINITY-REGULATING KINASE"/>
    <property type="match status" value="1"/>
</dbReference>
<dbReference type="GeneID" id="5430078"/>
<feature type="compositionally biased region" description="Polar residues" evidence="7">
    <location>
        <begin position="356"/>
        <end position="368"/>
    </location>
</feature>
<organism evidence="9 10">
    <name type="scientific">Botryotinia fuckeliana (strain B05.10)</name>
    <name type="common">Noble rot fungus</name>
    <name type="synonym">Botrytis cinerea</name>
    <dbReference type="NCBI Taxonomy" id="332648"/>
    <lineage>
        <taxon>Eukaryota</taxon>
        <taxon>Fungi</taxon>
        <taxon>Dikarya</taxon>
        <taxon>Ascomycota</taxon>
        <taxon>Pezizomycotina</taxon>
        <taxon>Leotiomycetes</taxon>
        <taxon>Helotiales</taxon>
        <taxon>Sclerotiniaceae</taxon>
        <taxon>Botrytis</taxon>
    </lineage>
</organism>
<evidence type="ECO:0000256" key="4">
    <source>
        <dbReference type="ARBA" id="ARBA00022741"/>
    </source>
</evidence>
<evidence type="ECO:0000313" key="10">
    <source>
        <dbReference type="Proteomes" id="UP000001798"/>
    </source>
</evidence>
<evidence type="ECO:0000259" key="8">
    <source>
        <dbReference type="PROSITE" id="PS50011"/>
    </source>
</evidence>
<feature type="region of interest" description="Disordered" evidence="7">
    <location>
        <begin position="278"/>
        <end position="371"/>
    </location>
</feature>
<feature type="region of interest" description="Disordered" evidence="7">
    <location>
        <begin position="128"/>
        <end position="159"/>
    </location>
</feature>
<dbReference type="InterPro" id="IPR011009">
    <property type="entry name" value="Kinase-like_dom_sf"/>
</dbReference>
<evidence type="ECO:0000256" key="2">
    <source>
        <dbReference type="ARBA" id="ARBA00022527"/>
    </source>
</evidence>
<dbReference type="SUPFAM" id="SSF56112">
    <property type="entry name" value="Protein kinase-like (PK-like)"/>
    <property type="match status" value="1"/>
</dbReference>
<dbReference type="PANTHER" id="PTHR24346:SF82">
    <property type="entry name" value="KP78A-RELATED"/>
    <property type="match status" value="1"/>
</dbReference>
<evidence type="ECO:0000256" key="6">
    <source>
        <dbReference type="ARBA" id="ARBA00022840"/>
    </source>
</evidence>
<dbReference type="PROSITE" id="PS00108">
    <property type="entry name" value="PROTEIN_KINASE_ST"/>
    <property type="match status" value="1"/>
</dbReference>
<dbReference type="KEGG" id="bfu:BCIN_07g05800"/>
<keyword evidence="5" id="KW-0418">Kinase</keyword>
<keyword evidence="2" id="KW-0723">Serine/threonine-protein kinase</keyword>
<dbReference type="RefSeq" id="XP_024549962.1">
    <property type="nucleotide sequence ID" value="XM_024694173.1"/>
</dbReference>
<dbReference type="EMBL" id="CP009811">
    <property type="protein sequence ID" value="ATZ52058.1"/>
    <property type="molecule type" value="Genomic_DNA"/>
</dbReference>
<dbReference type="AlphaFoldDB" id="A0A384JNA2"/>
<accession>A0A384JNA2</accession>
<dbReference type="VEuPathDB" id="FungiDB:Bcin07g05800"/>
<dbReference type="GO" id="GO:0004674">
    <property type="term" value="F:protein serine/threonine kinase activity"/>
    <property type="evidence" value="ECO:0007669"/>
    <property type="project" value="UniProtKB-KW"/>
</dbReference>
<keyword evidence="4" id="KW-0547">Nucleotide-binding</keyword>
<evidence type="ECO:0000256" key="7">
    <source>
        <dbReference type="SAM" id="MobiDB-lite"/>
    </source>
</evidence>
<reference evidence="9 10" key="1">
    <citation type="journal article" date="2011" name="PLoS Genet.">
        <title>Genomic analysis of the necrotrophic fungal pathogens Sclerotinia sclerotiorum and Botrytis cinerea.</title>
        <authorList>
            <person name="Amselem J."/>
            <person name="Cuomo C.A."/>
            <person name="van Kan J.A."/>
            <person name="Viaud M."/>
            <person name="Benito E.P."/>
            <person name="Couloux A."/>
            <person name="Coutinho P.M."/>
            <person name="de Vries R.P."/>
            <person name="Dyer P.S."/>
            <person name="Fillinger S."/>
            <person name="Fournier E."/>
            <person name="Gout L."/>
            <person name="Hahn M."/>
            <person name="Kohn L."/>
            <person name="Lapalu N."/>
            <person name="Plummer K.M."/>
            <person name="Pradier J.M."/>
            <person name="Quevillon E."/>
            <person name="Sharon A."/>
            <person name="Simon A."/>
            <person name="ten Have A."/>
            <person name="Tudzynski B."/>
            <person name="Tudzynski P."/>
            <person name="Wincker P."/>
            <person name="Andrew M."/>
            <person name="Anthouard V."/>
            <person name="Beever R.E."/>
            <person name="Beffa R."/>
            <person name="Benoit I."/>
            <person name="Bouzid O."/>
            <person name="Brault B."/>
            <person name="Chen Z."/>
            <person name="Choquer M."/>
            <person name="Collemare J."/>
            <person name="Cotton P."/>
            <person name="Danchin E.G."/>
            <person name="Da Silva C."/>
            <person name="Gautier A."/>
            <person name="Giraud C."/>
            <person name="Giraud T."/>
            <person name="Gonzalez C."/>
            <person name="Grossetete S."/>
            <person name="Guldener U."/>
            <person name="Henrissat B."/>
            <person name="Howlett B.J."/>
            <person name="Kodira C."/>
            <person name="Kretschmer M."/>
            <person name="Lappartient A."/>
            <person name="Leroch M."/>
            <person name="Levis C."/>
            <person name="Mauceli E."/>
            <person name="Neuveglise C."/>
            <person name="Oeser B."/>
            <person name="Pearson M."/>
            <person name="Poulain J."/>
            <person name="Poussereau N."/>
            <person name="Quesneville H."/>
            <person name="Rascle C."/>
            <person name="Schumacher J."/>
            <person name="Segurens B."/>
            <person name="Sexton A."/>
            <person name="Silva E."/>
            <person name="Sirven C."/>
            <person name="Soanes D.M."/>
            <person name="Talbot N.J."/>
            <person name="Templeton M."/>
            <person name="Yandava C."/>
            <person name="Yarden O."/>
            <person name="Zeng Q."/>
            <person name="Rollins J.A."/>
            <person name="Lebrun M.H."/>
            <person name="Dickman M."/>
        </authorList>
    </citation>
    <scope>NUCLEOTIDE SEQUENCE [LARGE SCALE GENOMIC DNA]</scope>
    <source>
        <strain evidence="9 10">B05.10</strain>
    </source>
</reference>
<dbReference type="InterPro" id="IPR000719">
    <property type="entry name" value="Prot_kinase_dom"/>
</dbReference>
<dbReference type="PROSITE" id="PS50011">
    <property type="entry name" value="PROTEIN_KINASE_DOM"/>
    <property type="match status" value="1"/>
</dbReference>
<evidence type="ECO:0000313" key="9">
    <source>
        <dbReference type="EMBL" id="ATZ52058.1"/>
    </source>
</evidence>
<name>A0A384JNA2_BOTFB</name>
<feature type="domain" description="Protein kinase" evidence="8">
    <location>
        <begin position="394"/>
        <end position="716"/>
    </location>
</feature>
<keyword evidence="10" id="KW-1185">Reference proteome</keyword>
<dbReference type="SMART" id="SM00220">
    <property type="entry name" value="S_TKc"/>
    <property type="match status" value="1"/>
</dbReference>
<reference evidence="9 10" key="3">
    <citation type="journal article" date="2017" name="Mol. Plant Pathol.">
        <title>A gapless genome sequence of the fungus Botrytis cinerea.</title>
        <authorList>
            <person name="Van Kan J.A."/>
            <person name="Stassen J.H."/>
            <person name="Mosbach A."/>
            <person name="Van Der Lee T.A."/>
            <person name="Faino L."/>
            <person name="Farmer A.D."/>
            <person name="Papasotiriou D.G."/>
            <person name="Zhou S."/>
            <person name="Seidl M.F."/>
            <person name="Cottam E."/>
            <person name="Edel D."/>
            <person name="Hahn M."/>
            <person name="Schwartz D.C."/>
            <person name="Dietrich R.A."/>
            <person name="Widdison S."/>
            <person name="Scalliet G."/>
        </authorList>
    </citation>
    <scope>NUCLEOTIDE SEQUENCE [LARGE SCALE GENOMIC DNA]</scope>
    <source>
        <strain evidence="9 10">B05.10</strain>
    </source>
</reference>
<evidence type="ECO:0000256" key="1">
    <source>
        <dbReference type="ARBA" id="ARBA00010791"/>
    </source>
</evidence>
<protein>
    <submittedName>
        <fullName evidence="9">Bcprr1</fullName>
    </submittedName>
</protein>
<gene>
    <name evidence="9" type="primary">Bcprr1</name>
    <name evidence="9" type="ORF">BCIN_07g05800</name>
</gene>
<proteinExistence type="inferred from homology"/>
<keyword evidence="3" id="KW-0808">Transferase</keyword>
<evidence type="ECO:0000256" key="5">
    <source>
        <dbReference type="ARBA" id="ARBA00022777"/>
    </source>
</evidence>
<dbReference type="FunFam" id="1.10.510.10:FF:000640">
    <property type="entry name" value="Serine/threonine-protein kinase PRR1"/>
    <property type="match status" value="1"/>
</dbReference>
<sequence>MSNSEQRMLESRIQNGSLEAVSGLMSDQAGHSTTPLMNDVKATQNSNISVPLPLQSNQIPAFTAIFKSNTIAPSPPHSRSTSTNDAYTPLALDTTSRLHPNIDSSYSQTPSPLSAGLRIQTDIVPGCTITSASTGTGIGERESPDTTRTQSRSGGQIGMSLARTPSVKNVLASSMGSSGSAPNSALSSPMLNAMADVTPLPSPLMSGDSPGPWKRLNSRRTSREQMLPIHSDSALITSNGESVSSAMANQQKRRAYHGLITNAGESGLTDAQINRKKNVEGHTRNRSMSEYVPEASQAPKTRNITVSGSHAPMMDGAVDGPQSDMHMRREPHLAVQRGLAPIPRPPTPPSSRTGGESSDSDSSLTTNPIPRALRRSRYEYFDAYTRNDSKRRRWRGIKVLGQGTFSKVILATSQVQDDAGRIDEDNVFGIESIVTPVETKVDRKKLVAIKICEHGPKGGASEERVEMSLKRELEIMKSIHHPSLVHLKAWSIEETRAILVLSYCPGGDLFEVASQHRDILVPSLLRRMFAELIGAVQYLHDRRIVHRDIKLENVLVNLPQHELAKSQDWTKYPYSIITLTDLGLSRRVADDEKLTTRCGSDDYAAPEVIMGQPYDGRATDAWSLGVLLYALLESRLPFDPNPGMPEGHKQRSRTSHRIARVEWRWIEYFGEEGDHESDPDKFKEKGLLGAMEITEGLLKRARSRWTLEKVQENEWIKGGVDVEGGVKWREEVIPEEVRGGGDF</sequence>
<dbReference type="GO" id="GO:0005524">
    <property type="term" value="F:ATP binding"/>
    <property type="evidence" value="ECO:0007669"/>
    <property type="project" value="UniProtKB-KW"/>
</dbReference>
<dbReference type="Pfam" id="PF00069">
    <property type="entry name" value="Pkinase"/>
    <property type="match status" value="1"/>
</dbReference>
<dbReference type="Gene3D" id="1.10.510.10">
    <property type="entry name" value="Transferase(Phosphotransferase) domain 1"/>
    <property type="match status" value="1"/>
</dbReference>
<dbReference type="OrthoDB" id="410920at2759"/>